<comment type="subcellular location">
    <subcellularLocation>
        <location evidence="1 8">Nucleus</location>
    </subcellularLocation>
</comment>
<feature type="compositionally biased region" description="Basic and acidic residues" evidence="9">
    <location>
        <begin position="564"/>
        <end position="580"/>
    </location>
</feature>
<evidence type="ECO:0000313" key="11">
    <source>
        <dbReference type="EnsemblMetazoa" id="AFAF001224-PA"/>
    </source>
</evidence>
<comment type="function">
    <text evidence="8">Involved in pre-mRNA splicing.</text>
</comment>
<keyword evidence="7 8" id="KW-0539">Nucleus</keyword>
<evidence type="ECO:0000256" key="4">
    <source>
        <dbReference type="ARBA" id="ARBA00022664"/>
    </source>
</evidence>
<evidence type="ECO:0000256" key="1">
    <source>
        <dbReference type="ARBA" id="ARBA00004123"/>
    </source>
</evidence>
<evidence type="ECO:0000256" key="5">
    <source>
        <dbReference type="ARBA" id="ARBA00022728"/>
    </source>
</evidence>
<feature type="compositionally biased region" description="Acidic residues" evidence="9">
    <location>
        <begin position="203"/>
        <end position="217"/>
    </location>
</feature>
<feature type="region of interest" description="Disordered" evidence="9">
    <location>
        <begin position="561"/>
        <end position="580"/>
    </location>
</feature>
<evidence type="ECO:0000313" key="12">
    <source>
        <dbReference type="Proteomes" id="UP000075886"/>
    </source>
</evidence>
<feature type="compositionally biased region" description="Basic and acidic residues" evidence="9">
    <location>
        <begin position="458"/>
        <end position="467"/>
    </location>
</feature>
<dbReference type="EnsemblMetazoa" id="AFAF001224-RA">
    <property type="protein sequence ID" value="AFAF001224-PA"/>
    <property type="gene ID" value="AFAF001224"/>
</dbReference>
<reference evidence="11" key="2">
    <citation type="submission" date="2020-05" db="UniProtKB">
        <authorList>
            <consortium name="EnsemblMetazoa"/>
        </authorList>
    </citation>
    <scope>IDENTIFICATION</scope>
    <source>
        <strain evidence="11">FAR1</strain>
    </source>
</reference>
<keyword evidence="4 8" id="KW-0507">mRNA processing</keyword>
<keyword evidence="12" id="KW-1185">Reference proteome</keyword>
<dbReference type="STRING" id="69004.A0A182Q1H8"/>
<evidence type="ECO:0000256" key="3">
    <source>
        <dbReference type="ARBA" id="ARBA00021377"/>
    </source>
</evidence>
<dbReference type="GO" id="GO:0005681">
    <property type="term" value="C:spliceosomal complex"/>
    <property type="evidence" value="ECO:0007669"/>
    <property type="project" value="UniProtKB-UniRule"/>
</dbReference>
<dbReference type="Pfam" id="PF11708">
    <property type="entry name" value="Slu7"/>
    <property type="match status" value="1"/>
</dbReference>
<dbReference type="EMBL" id="AXCN02001908">
    <property type="status" value="NOT_ANNOTATED_CDS"/>
    <property type="molecule type" value="Genomic_DNA"/>
</dbReference>
<dbReference type="PANTHER" id="PTHR12942:SF2">
    <property type="entry name" value="PRE-MRNA-SPLICING FACTOR SLU7"/>
    <property type="match status" value="1"/>
</dbReference>
<feature type="compositionally biased region" description="Basic and acidic residues" evidence="9">
    <location>
        <begin position="18"/>
        <end position="43"/>
    </location>
</feature>
<comment type="similarity">
    <text evidence="2 8">Belongs to the SLU7 family.</text>
</comment>
<name>A0A182Q1H8_9DIPT</name>
<feature type="domain" description="Pre-mRNA-splicing factor SLU7" evidence="10">
    <location>
        <begin position="160"/>
        <end position="406"/>
    </location>
</feature>
<dbReference type="PANTHER" id="PTHR12942">
    <property type="entry name" value="STEP II SPLICING FACTOR SLU7"/>
    <property type="match status" value="1"/>
</dbReference>
<proteinExistence type="inferred from homology"/>
<organism evidence="11 12">
    <name type="scientific">Anopheles farauti</name>
    <dbReference type="NCBI Taxonomy" id="69004"/>
    <lineage>
        <taxon>Eukaryota</taxon>
        <taxon>Metazoa</taxon>
        <taxon>Ecdysozoa</taxon>
        <taxon>Arthropoda</taxon>
        <taxon>Hexapoda</taxon>
        <taxon>Insecta</taxon>
        <taxon>Pterygota</taxon>
        <taxon>Neoptera</taxon>
        <taxon>Endopterygota</taxon>
        <taxon>Diptera</taxon>
        <taxon>Nematocera</taxon>
        <taxon>Culicoidea</taxon>
        <taxon>Culicidae</taxon>
        <taxon>Anophelinae</taxon>
        <taxon>Anopheles</taxon>
    </lineage>
</organism>
<evidence type="ECO:0000259" key="10">
    <source>
        <dbReference type="Pfam" id="PF11708"/>
    </source>
</evidence>
<dbReference type="GO" id="GO:0030628">
    <property type="term" value="F:pre-mRNA 3'-splice site binding"/>
    <property type="evidence" value="ECO:0007669"/>
    <property type="project" value="UniProtKB-UniRule"/>
</dbReference>
<feature type="region of interest" description="Disordered" evidence="9">
    <location>
        <begin position="253"/>
        <end position="274"/>
    </location>
</feature>
<protein>
    <recommendedName>
        <fullName evidence="3 8">Pre-mRNA-splicing factor SLU7</fullName>
    </recommendedName>
</protein>
<evidence type="ECO:0000256" key="2">
    <source>
        <dbReference type="ARBA" id="ARBA00007203"/>
    </source>
</evidence>
<dbReference type="VEuPathDB" id="VectorBase:AFAF001224"/>
<keyword evidence="5 8" id="KW-0747">Spliceosome</keyword>
<evidence type="ECO:0000256" key="6">
    <source>
        <dbReference type="ARBA" id="ARBA00023187"/>
    </source>
</evidence>
<evidence type="ECO:0000256" key="7">
    <source>
        <dbReference type="ARBA" id="ARBA00023242"/>
    </source>
</evidence>
<feature type="compositionally biased region" description="Basic residues" evidence="9">
    <location>
        <begin position="520"/>
        <end position="535"/>
    </location>
</feature>
<evidence type="ECO:0000256" key="8">
    <source>
        <dbReference type="RuleBase" id="RU367071"/>
    </source>
</evidence>
<accession>A0A182Q1H8</accession>
<dbReference type="Proteomes" id="UP000075886">
    <property type="component" value="Unassembled WGS sequence"/>
</dbReference>
<sequence>MVSSGSRLPLSMLLQTKEATDEEPRKASREDWRKAKELEEARKAGNAPAAVDEEGRDINPHIPQYISSAPWYYNTAGPTLKHQRPQDEDKQRSGIDEWYKRGVDTSKPLVTKYRKGACENCGAMTHKRVDCMERPRKVGAKFSAKQIAHDEFIQPTIVSDYDGKRDRWAGYDPANHREIVEEYLKIEQAKRELRAQKLKENPDLAEEQDEEGDEDRYVDEVDMPGTKVDSKQRITVRNLRIREDTAKYLRNLDPNSAYYDPKTRSMRDNPTPQLKPEETEFAGENFVRYSGDIQKHAQAQLFAWEAYGKGVDVHVLAEPTKLELLQKEYETKKSQFKDEVKNKVLEQYGGEEHLAVPPKALLLAQTENYVEYSRYGKIIKGQDKPIIRSRFEEDVYINNHTTVWGSYWNNGCWGYKCCESMIKNSYCVGENGKTATTSKPSTELVDPTQPPAAVNSEAAKEVTEDQPKTTLVTSHEPAKQSQLAASTATEEAGRDHDSSDSKSDSDSDDQDDSKRDRKESKKSKKKRKKEKKRQQRREEKKLRKAAEKQPEKDKLQLALEAEEQSQRRAADLLRQDERKRPYNSMYDVKAPTEEEIEAYMMKRRREEDPINGSRRAAGTGRCQRVQRCPHPFHQILAQLLGMNFHLVQYIEAQGDHLQTEPAQMPYSHDLRSNQILSGTVVILGQMHQNRDVYVALLHRIQGEDVSETGRMENHIDQIERVDGEMMQDGELCHTVGTTGQLLQLARDVVDYALDAPVMKDRLGGMIARQQWPIVISTFEREPGVEYFQLPANYVQAFGARFCVQHIEKVGIEYPIHKVKRKPLQADVGEHDVDRVGGVDFREM</sequence>
<comment type="subunit">
    <text evidence="8">Associated with the spliceosome.</text>
</comment>
<evidence type="ECO:0000256" key="9">
    <source>
        <dbReference type="SAM" id="MobiDB-lite"/>
    </source>
</evidence>
<dbReference type="InterPro" id="IPR039974">
    <property type="entry name" value="Splicing_factor_SLU7"/>
</dbReference>
<keyword evidence="6 8" id="KW-0508">mRNA splicing</keyword>
<feature type="compositionally biased region" description="Basic and acidic residues" evidence="9">
    <location>
        <begin position="536"/>
        <end position="554"/>
    </location>
</feature>
<feature type="compositionally biased region" description="Polar residues" evidence="9">
    <location>
        <begin position="468"/>
        <end position="489"/>
    </location>
</feature>
<feature type="region of interest" description="Disordered" evidence="9">
    <location>
        <begin position="434"/>
        <end position="554"/>
    </location>
</feature>
<feature type="compositionally biased region" description="Basic and acidic residues" evidence="9">
    <location>
        <begin position="491"/>
        <end position="505"/>
    </location>
</feature>
<dbReference type="InterPro" id="IPR021715">
    <property type="entry name" value="Slu7_dom"/>
</dbReference>
<feature type="region of interest" description="Disordered" evidence="9">
    <location>
        <begin position="197"/>
        <end position="217"/>
    </location>
</feature>
<dbReference type="AlphaFoldDB" id="A0A182Q1H8"/>
<dbReference type="GO" id="GO:0000398">
    <property type="term" value="P:mRNA splicing, via spliceosome"/>
    <property type="evidence" value="ECO:0007669"/>
    <property type="project" value="UniProtKB-UniRule"/>
</dbReference>
<feature type="region of interest" description="Disordered" evidence="9">
    <location>
        <begin position="1"/>
        <end position="61"/>
    </location>
</feature>
<reference evidence="12" key="1">
    <citation type="submission" date="2014-01" db="EMBL/GenBank/DDBJ databases">
        <title>The Genome Sequence of Anopheles farauti FAR1 (V2).</title>
        <authorList>
            <consortium name="The Broad Institute Genomics Platform"/>
            <person name="Neafsey D.E."/>
            <person name="Besansky N."/>
            <person name="Howell P."/>
            <person name="Walton C."/>
            <person name="Young S.K."/>
            <person name="Zeng Q."/>
            <person name="Gargeya S."/>
            <person name="Fitzgerald M."/>
            <person name="Haas B."/>
            <person name="Abouelleil A."/>
            <person name="Allen A.W."/>
            <person name="Alvarado L."/>
            <person name="Arachchi H.M."/>
            <person name="Berlin A.M."/>
            <person name="Chapman S.B."/>
            <person name="Gainer-Dewar J."/>
            <person name="Goldberg J."/>
            <person name="Griggs A."/>
            <person name="Gujja S."/>
            <person name="Hansen M."/>
            <person name="Howarth C."/>
            <person name="Imamovic A."/>
            <person name="Ireland A."/>
            <person name="Larimer J."/>
            <person name="McCowan C."/>
            <person name="Murphy C."/>
            <person name="Pearson M."/>
            <person name="Poon T.W."/>
            <person name="Priest M."/>
            <person name="Roberts A."/>
            <person name="Saif S."/>
            <person name="Shea T."/>
            <person name="Sisk P."/>
            <person name="Sykes S."/>
            <person name="Wortman J."/>
            <person name="Nusbaum C."/>
            <person name="Birren B."/>
        </authorList>
    </citation>
    <scope>NUCLEOTIDE SEQUENCE [LARGE SCALE GENOMIC DNA]</scope>
    <source>
        <strain evidence="12">FAR1</strain>
    </source>
</reference>